<comment type="caution">
    <text evidence="3">The sequence shown here is derived from an EMBL/GenBank/DDBJ whole genome shotgun (WGS) entry which is preliminary data.</text>
</comment>
<dbReference type="InterPro" id="IPR004360">
    <property type="entry name" value="Glyas_Fos-R_dOase_dom"/>
</dbReference>
<dbReference type="InterPro" id="IPR051785">
    <property type="entry name" value="MMCE/EMCE_epimerase"/>
</dbReference>
<name>A0ABR9N5Q8_9MICO</name>
<dbReference type="PROSITE" id="PS51819">
    <property type="entry name" value="VOC"/>
    <property type="match status" value="1"/>
</dbReference>
<dbReference type="PANTHER" id="PTHR43048">
    <property type="entry name" value="METHYLMALONYL-COA EPIMERASE"/>
    <property type="match status" value="1"/>
</dbReference>
<protein>
    <submittedName>
        <fullName evidence="3">VOC family protein</fullName>
    </submittedName>
</protein>
<keyword evidence="1" id="KW-0479">Metal-binding</keyword>
<dbReference type="Gene3D" id="3.10.180.10">
    <property type="entry name" value="2,3-Dihydroxybiphenyl 1,2-Dioxygenase, domain 1"/>
    <property type="match status" value="1"/>
</dbReference>
<dbReference type="PANTHER" id="PTHR43048:SF4">
    <property type="entry name" value="RING-CLEAVING DIOXYGENASE-RELATED"/>
    <property type="match status" value="1"/>
</dbReference>
<dbReference type="InterPro" id="IPR029068">
    <property type="entry name" value="Glyas_Bleomycin-R_OHBP_Dase"/>
</dbReference>
<proteinExistence type="predicted"/>
<reference evidence="3 4" key="1">
    <citation type="submission" date="2020-10" db="EMBL/GenBank/DDBJ databases">
        <title>Myceligenerans pegani sp. nov., an endophytic actinomycete isolated from Peganum harmala L. in Xinjiang, China.</title>
        <authorList>
            <person name="Xin L."/>
        </authorList>
    </citation>
    <scope>NUCLEOTIDE SEQUENCE [LARGE SCALE GENOMIC DNA]</scope>
    <source>
        <strain evidence="3 4">TRM65318</strain>
    </source>
</reference>
<dbReference type="EMBL" id="JADAQT010000113">
    <property type="protein sequence ID" value="MBE1878990.1"/>
    <property type="molecule type" value="Genomic_DNA"/>
</dbReference>
<feature type="domain" description="VOC" evidence="2">
    <location>
        <begin position="6"/>
        <end position="129"/>
    </location>
</feature>
<evidence type="ECO:0000259" key="2">
    <source>
        <dbReference type="PROSITE" id="PS51819"/>
    </source>
</evidence>
<keyword evidence="4" id="KW-1185">Reference proteome</keyword>
<sequence>MNTSSNLVSVRLIVSDIRRVVGFYEAVLGAAAEWGNDDFAELVTPRGTLAVGTTRTVPLFGAGSAEPSLNRTAIIEFLVDDVDAEWARLRPRLAELGSAVVTEPTTMPWGNRALLFRDPEGTLVNVFTPVTDEARSKFSART</sequence>
<organism evidence="3 4">
    <name type="scientific">Myceligenerans pegani</name>
    <dbReference type="NCBI Taxonomy" id="2776917"/>
    <lineage>
        <taxon>Bacteria</taxon>
        <taxon>Bacillati</taxon>
        <taxon>Actinomycetota</taxon>
        <taxon>Actinomycetes</taxon>
        <taxon>Micrococcales</taxon>
        <taxon>Promicromonosporaceae</taxon>
        <taxon>Myceligenerans</taxon>
    </lineage>
</organism>
<gene>
    <name evidence="3" type="ORF">IHE71_25185</name>
</gene>
<evidence type="ECO:0000313" key="4">
    <source>
        <dbReference type="Proteomes" id="UP000625527"/>
    </source>
</evidence>
<dbReference type="SUPFAM" id="SSF54593">
    <property type="entry name" value="Glyoxalase/Bleomycin resistance protein/Dihydroxybiphenyl dioxygenase"/>
    <property type="match status" value="1"/>
</dbReference>
<accession>A0ABR9N5Q8</accession>
<dbReference type="RefSeq" id="WP_192865536.1">
    <property type="nucleotide sequence ID" value="NZ_JADAQT010000113.1"/>
</dbReference>
<dbReference type="Pfam" id="PF00903">
    <property type="entry name" value="Glyoxalase"/>
    <property type="match status" value="1"/>
</dbReference>
<evidence type="ECO:0000256" key="1">
    <source>
        <dbReference type="ARBA" id="ARBA00022723"/>
    </source>
</evidence>
<evidence type="ECO:0000313" key="3">
    <source>
        <dbReference type="EMBL" id="MBE1878990.1"/>
    </source>
</evidence>
<dbReference type="Proteomes" id="UP000625527">
    <property type="component" value="Unassembled WGS sequence"/>
</dbReference>
<dbReference type="InterPro" id="IPR037523">
    <property type="entry name" value="VOC_core"/>
</dbReference>